<dbReference type="OrthoDB" id="6159439at2759"/>
<evidence type="ECO:0000313" key="9">
    <source>
        <dbReference type="Proteomes" id="UP000274131"/>
    </source>
</evidence>
<evidence type="ECO:0000256" key="6">
    <source>
        <dbReference type="SAM" id="MobiDB-lite"/>
    </source>
</evidence>
<feature type="DNA-binding region" description="Homeobox" evidence="4">
    <location>
        <begin position="149"/>
        <end position="195"/>
    </location>
</feature>
<comment type="subcellular location">
    <subcellularLocation>
        <location evidence="1 4 5">Nucleus</location>
    </subcellularLocation>
</comment>
<keyword evidence="9" id="KW-1185">Reference proteome</keyword>
<evidence type="ECO:0000259" key="7">
    <source>
        <dbReference type="PROSITE" id="PS50071"/>
    </source>
</evidence>
<dbReference type="Proteomes" id="UP000274131">
    <property type="component" value="Unassembled WGS sequence"/>
</dbReference>
<gene>
    <name evidence="8" type="ORF">EVEC_LOCUS5994</name>
</gene>
<keyword evidence="3" id="KW-0217">Developmental protein</keyword>
<evidence type="ECO:0000256" key="4">
    <source>
        <dbReference type="PROSITE-ProRule" id="PRU00108"/>
    </source>
</evidence>
<accession>A0A0N4V7V8</accession>
<dbReference type="WBParaSite" id="EVEC_0000638301-mRNA-1">
    <property type="protein sequence ID" value="EVEC_0000638301-mRNA-1"/>
    <property type="gene ID" value="EVEC_0000638301"/>
</dbReference>
<evidence type="ECO:0000256" key="5">
    <source>
        <dbReference type="RuleBase" id="RU000682"/>
    </source>
</evidence>
<feature type="region of interest" description="Disordered" evidence="6">
    <location>
        <begin position="83"/>
        <end position="107"/>
    </location>
</feature>
<organism evidence="10">
    <name type="scientific">Enterobius vermicularis</name>
    <name type="common">Human pinworm</name>
    <dbReference type="NCBI Taxonomy" id="51028"/>
    <lineage>
        <taxon>Eukaryota</taxon>
        <taxon>Metazoa</taxon>
        <taxon>Ecdysozoa</taxon>
        <taxon>Nematoda</taxon>
        <taxon>Chromadorea</taxon>
        <taxon>Rhabditida</taxon>
        <taxon>Spirurina</taxon>
        <taxon>Oxyuridomorpha</taxon>
        <taxon>Oxyuroidea</taxon>
        <taxon>Oxyuridae</taxon>
        <taxon>Enterobius</taxon>
    </lineage>
</organism>
<evidence type="ECO:0000256" key="2">
    <source>
        <dbReference type="ARBA" id="ARBA00006503"/>
    </source>
</evidence>
<dbReference type="SMART" id="SM00389">
    <property type="entry name" value="HOX"/>
    <property type="match status" value="1"/>
</dbReference>
<reference evidence="8 9" key="2">
    <citation type="submission" date="2018-10" db="EMBL/GenBank/DDBJ databases">
        <authorList>
            <consortium name="Pathogen Informatics"/>
        </authorList>
    </citation>
    <scope>NUCLEOTIDE SEQUENCE [LARGE SCALE GENOMIC DNA]</scope>
</reference>
<evidence type="ECO:0000313" key="10">
    <source>
        <dbReference type="WBParaSite" id="EVEC_0000638301-mRNA-1"/>
    </source>
</evidence>
<protein>
    <submittedName>
        <fullName evidence="10">Homeobox domain-containing protein</fullName>
    </submittedName>
</protein>
<evidence type="ECO:0000256" key="3">
    <source>
        <dbReference type="ARBA" id="ARBA00022473"/>
    </source>
</evidence>
<keyword evidence="4 5" id="KW-0539">Nucleus</keyword>
<dbReference type="PANTHER" id="PTHR45882">
    <property type="entry name" value="PITUITARY HOMEOBOX HOMOLOG PTX1"/>
    <property type="match status" value="1"/>
</dbReference>
<evidence type="ECO:0000313" key="8">
    <source>
        <dbReference type="EMBL" id="VDD91243.1"/>
    </source>
</evidence>
<dbReference type="GO" id="GO:0000981">
    <property type="term" value="F:DNA-binding transcription factor activity, RNA polymerase II-specific"/>
    <property type="evidence" value="ECO:0007669"/>
    <property type="project" value="TreeGrafter"/>
</dbReference>
<dbReference type="Gene3D" id="1.10.10.60">
    <property type="entry name" value="Homeodomain-like"/>
    <property type="match status" value="1"/>
</dbReference>
<dbReference type="GO" id="GO:0009653">
    <property type="term" value="P:anatomical structure morphogenesis"/>
    <property type="evidence" value="ECO:0007669"/>
    <property type="project" value="TreeGrafter"/>
</dbReference>
<dbReference type="EMBL" id="UXUI01008336">
    <property type="protein sequence ID" value="VDD91243.1"/>
    <property type="molecule type" value="Genomic_DNA"/>
</dbReference>
<name>A0A0N4V7V8_ENTVE</name>
<keyword evidence="4 5" id="KW-0371">Homeobox</keyword>
<dbReference type="PROSITE" id="PS50071">
    <property type="entry name" value="HOMEOBOX_2"/>
    <property type="match status" value="1"/>
</dbReference>
<dbReference type="GO" id="GO:0000978">
    <property type="term" value="F:RNA polymerase II cis-regulatory region sequence-specific DNA binding"/>
    <property type="evidence" value="ECO:0007669"/>
    <property type="project" value="TreeGrafter"/>
</dbReference>
<keyword evidence="4 5" id="KW-0238">DNA-binding</keyword>
<reference evidence="10" key="1">
    <citation type="submission" date="2017-02" db="UniProtKB">
        <authorList>
            <consortium name="WormBaseParasite"/>
        </authorList>
    </citation>
    <scope>IDENTIFICATION</scope>
</reference>
<dbReference type="CDD" id="cd00086">
    <property type="entry name" value="homeodomain"/>
    <property type="match status" value="1"/>
</dbReference>
<dbReference type="PANTHER" id="PTHR45882:SF3">
    <property type="entry name" value="PITUITARY HOMEOBOX HOMOLOG PTX1"/>
    <property type="match status" value="1"/>
</dbReference>
<evidence type="ECO:0000256" key="1">
    <source>
        <dbReference type="ARBA" id="ARBA00004123"/>
    </source>
</evidence>
<dbReference type="Pfam" id="PF00046">
    <property type="entry name" value="Homeodomain"/>
    <property type="match status" value="1"/>
</dbReference>
<dbReference type="InterPro" id="IPR001356">
    <property type="entry name" value="HD"/>
</dbReference>
<dbReference type="STRING" id="51028.A0A0N4V7V8"/>
<dbReference type="SUPFAM" id="SSF46689">
    <property type="entry name" value="Homeodomain-like"/>
    <property type="match status" value="1"/>
</dbReference>
<feature type="domain" description="Homeobox" evidence="7">
    <location>
        <begin position="147"/>
        <end position="194"/>
    </location>
</feature>
<sequence>MDLDTARRHTASAFSSNSHIANSATVVDCPTPNVNNATNTATTAATLFGTGAASNLNPTTPLNSIVNFCPTLPNPSSSLFATAPHPDAFHHTAPDDATDASNADLRKTDDKYSDKKTIKSEFITGTGNSETEPQAETSPDVCLVNSQRPRRQRTHFTSHQLTELENWFSRNRYPDMATREEIALWISLTEPRVRQCKVVVTEIE</sequence>
<dbReference type="InterPro" id="IPR009057">
    <property type="entry name" value="Homeodomain-like_sf"/>
</dbReference>
<comment type="similarity">
    <text evidence="2">Belongs to the paired homeobox family. Bicoid subfamily.</text>
</comment>
<proteinExistence type="inferred from homology"/>
<dbReference type="AlphaFoldDB" id="A0A0N4V7V8"/>
<dbReference type="GO" id="GO:0005634">
    <property type="term" value="C:nucleus"/>
    <property type="evidence" value="ECO:0007669"/>
    <property type="project" value="UniProtKB-SubCell"/>
</dbReference>